<dbReference type="AlphaFoldDB" id="A0A1Q9DBB8"/>
<evidence type="ECO:0000313" key="2">
    <source>
        <dbReference type="Proteomes" id="UP000186817"/>
    </source>
</evidence>
<organism evidence="1 2">
    <name type="scientific">Symbiodinium microadriaticum</name>
    <name type="common">Dinoflagellate</name>
    <name type="synonym">Zooxanthella microadriatica</name>
    <dbReference type="NCBI Taxonomy" id="2951"/>
    <lineage>
        <taxon>Eukaryota</taxon>
        <taxon>Sar</taxon>
        <taxon>Alveolata</taxon>
        <taxon>Dinophyceae</taxon>
        <taxon>Suessiales</taxon>
        <taxon>Symbiodiniaceae</taxon>
        <taxon>Symbiodinium</taxon>
    </lineage>
</organism>
<gene>
    <name evidence="1" type="ORF">AK812_SmicGene25741</name>
</gene>
<protein>
    <submittedName>
        <fullName evidence="1">Uncharacterized protein</fullName>
    </submittedName>
</protein>
<accession>A0A1Q9DBB8</accession>
<name>A0A1Q9DBB8_SYMMI</name>
<keyword evidence="2" id="KW-1185">Reference proteome</keyword>
<dbReference type="EMBL" id="LSRX01000621">
    <property type="protein sequence ID" value="OLP92458.1"/>
    <property type="molecule type" value="Genomic_DNA"/>
</dbReference>
<reference evidence="1 2" key="1">
    <citation type="submission" date="2016-02" db="EMBL/GenBank/DDBJ databases">
        <title>Genome analysis of coral dinoflagellate symbionts highlights evolutionary adaptations to a symbiotic lifestyle.</title>
        <authorList>
            <person name="Aranda M."/>
            <person name="Li Y."/>
            <person name="Liew Y.J."/>
            <person name="Baumgarten S."/>
            <person name="Simakov O."/>
            <person name="Wilson M."/>
            <person name="Piel J."/>
            <person name="Ashoor H."/>
            <person name="Bougouffa S."/>
            <person name="Bajic V.B."/>
            <person name="Ryu T."/>
            <person name="Ravasi T."/>
            <person name="Bayer T."/>
            <person name="Micklem G."/>
            <person name="Kim H."/>
            <person name="Bhak J."/>
            <person name="Lajeunesse T.C."/>
            <person name="Voolstra C.R."/>
        </authorList>
    </citation>
    <scope>NUCLEOTIDE SEQUENCE [LARGE SCALE GENOMIC DNA]</scope>
    <source>
        <strain evidence="1 2">CCMP2467</strain>
    </source>
</reference>
<proteinExistence type="predicted"/>
<comment type="caution">
    <text evidence="1">The sequence shown here is derived from an EMBL/GenBank/DDBJ whole genome shotgun (WGS) entry which is preliminary data.</text>
</comment>
<dbReference type="OrthoDB" id="10406757at2759"/>
<dbReference type="Proteomes" id="UP000186817">
    <property type="component" value="Unassembled WGS sequence"/>
</dbReference>
<evidence type="ECO:0000313" key="1">
    <source>
        <dbReference type="EMBL" id="OLP92458.1"/>
    </source>
</evidence>
<sequence>MIPLFQSTASPSAVISLESGSGTIYTNVSRFSQLSGGSWEHLARWEVADKTLGSMWRLVPTGVAPEAWRIIEIEIFSAENCSSPLAFQTFSSGGLGMALAGDGDLTSAWQEGRVRAFSPVMQV</sequence>